<accession>A0A396GR14</accession>
<protein>
    <submittedName>
        <fullName evidence="1">Uncharacterized protein</fullName>
    </submittedName>
</protein>
<dbReference type="Proteomes" id="UP000265566">
    <property type="component" value="Chromosome 8"/>
</dbReference>
<evidence type="ECO:0000313" key="1">
    <source>
        <dbReference type="EMBL" id="RHN42963.1"/>
    </source>
</evidence>
<sequence>MPHKRYGCKYRHQMHSLEQVIPGLYPTDIDRETRNSQFYQIPQLLFHNRS</sequence>
<evidence type="ECO:0000313" key="2">
    <source>
        <dbReference type="Proteomes" id="UP000265566"/>
    </source>
</evidence>
<comment type="caution">
    <text evidence="1">The sequence shown here is derived from an EMBL/GenBank/DDBJ whole genome shotgun (WGS) entry which is preliminary data.</text>
</comment>
<reference evidence="2" key="1">
    <citation type="journal article" date="2018" name="Nat. Plants">
        <title>Whole-genome landscape of Medicago truncatula symbiotic genes.</title>
        <authorList>
            <person name="Pecrix Y."/>
            <person name="Staton S.E."/>
            <person name="Sallet E."/>
            <person name="Lelandais-Briere C."/>
            <person name="Moreau S."/>
            <person name="Carrere S."/>
            <person name="Blein T."/>
            <person name="Jardinaud M.F."/>
            <person name="Latrasse D."/>
            <person name="Zouine M."/>
            <person name="Zahm M."/>
            <person name="Kreplak J."/>
            <person name="Mayjonade B."/>
            <person name="Satge C."/>
            <person name="Perez M."/>
            <person name="Cauet S."/>
            <person name="Marande W."/>
            <person name="Chantry-Darmon C."/>
            <person name="Lopez-Roques C."/>
            <person name="Bouchez O."/>
            <person name="Berard A."/>
            <person name="Debelle F."/>
            <person name="Munos S."/>
            <person name="Bendahmane A."/>
            <person name="Berges H."/>
            <person name="Niebel A."/>
            <person name="Buitink J."/>
            <person name="Frugier F."/>
            <person name="Benhamed M."/>
            <person name="Crespi M."/>
            <person name="Gouzy J."/>
            <person name="Gamas P."/>
        </authorList>
    </citation>
    <scope>NUCLEOTIDE SEQUENCE [LARGE SCALE GENOMIC DNA]</scope>
    <source>
        <strain evidence="2">cv. Jemalong A17</strain>
    </source>
</reference>
<name>A0A396GR14_MEDTR</name>
<dbReference type="EMBL" id="PSQE01000008">
    <property type="protein sequence ID" value="RHN42963.1"/>
    <property type="molecule type" value="Genomic_DNA"/>
</dbReference>
<gene>
    <name evidence="1" type="ORF">MtrunA17_Chr8g0382681</name>
</gene>
<dbReference type="Gramene" id="rna49475">
    <property type="protein sequence ID" value="RHN42963.1"/>
    <property type="gene ID" value="gene49475"/>
</dbReference>
<organism evidence="1 2">
    <name type="scientific">Medicago truncatula</name>
    <name type="common">Barrel medic</name>
    <name type="synonym">Medicago tribuloides</name>
    <dbReference type="NCBI Taxonomy" id="3880"/>
    <lineage>
        <taxon>Eukaryota</taxon>
        <taxon>Viridiplantae</taxon>
        <taxon>Streptophyta</taxon>
        <taxon>Embryophyta</taxon>
        <taxon>Tracheophyta</taxon>
        <taxon>Spermatophyta</taxon>
        <taxon>Magnoliopsida</taxon>
        <taxon>eudicotyledons</taxon>
        <taxon>Gunneridae</taxon>
        <taxon>Pentapetalae</taxon>
        <taxon>rosids</taxon>
        <taxon>fabids</taxon>
        <taxon>Fabales</taxon>
        <taxon>Fabaceae</taxon>
        <taxon>Papilionoideae</taxon>
        <taxon>50 kb inversion clade</taxon>
        <taxon>NPAAA clade</taxon>
        <taxon>Hologalegina</taxon>
        <taxon>IRL clade</taxon>
        <taxon>Trifolieae</taxon>
        <taxon>Medicago</taxon>
    </lineage>
</organism>
<dbReference type="AlphaFoldDB" id="A0A396GR14"/>
<proteinExistence type="predicted"/>